<dbReference type="EMBL" id="AP017378">
    <property type="protein sequence ID" value="BBD07074.1"/>
    <property type="molecule type" value="Genomic_DNA"/>
</dbReference>
<name>A0A2Z6AV15_9BACT</name>
<dbReference type="OrthoDB" id="5453594at2"/>
<dbReference type="NCBIfam" id="TIGR04358">
    <property type="entry name" value="XXXCH_domain"/>
    <property type="match status" value="1"/>
</dbReference>
<dbReference type="RefSeq" id="WP_126375965.1">
    <property type="nucleotide sequence ID" value="NZ_AP017378.1"/>
</dbReference>
<evidence type="ECO:0000313" key="2">
    <source>
        <dbReference type="Proteomes" id="UP000269883"/>
    </source>
</evidence>
<protein>
    <submittedName>
        <fullName evidence="1">Uncharacterized protein</fullName>
    </submittedName>
</protein>
<proteinExistence type="predicted"/>
<keyword evidence="2" id="KW-1185">Reference proteome</keyword>
<reference evidence="1 2" key="1">
    <citation type="journal article" date="2018" name="Sci. Adv.">
        <title>Multi-heme cytochromes provide a pathway for survival in energy-limited environments.</title>
        <authorList>
            <person name="Deng X."/>
            <person name="Dohmae N."/>
            <person name="Nealson K.H."/>
            <person name="Hashimoto K."/>
            <person name="Okamoto A."/>
        </authorList>
    </citation>
    <scope>NUCLEOTIDE SEQUENCE [LARGE SCALE GENOMIC DNA]</scope>
    <source>
        <strain evidence="1 2">IS5</strain>
    </source>
</reference>
<dbReference type="Proteomes" id="UP000269883">
    <property type="component" value="Chromosome"/>
</dbReference>
<sequence>MEGSAVLQDHASFDYSEVKKRMKRDFRTIKVALAAGALPDVVVVDRFLVDSALIVRSPGDGDEYYGTYNEAIDSFTKAWKASDLVELRAAHQAITNCVKICHRMYK</sequence>
<dbReference type="KEGG" id="dfl:DFE_0348"/>
<organism evidence="1 2">
    <name type="scientific">Desulfovibrio ferrophilus</name>
    <dbReference type="NCBI Taxonomy" id="241368"/>
    <lineage>
        <taxon>Bacteria</taxon>
        <taxon>Pseudomonadati</taxon>
        <taxon>Thermodesulfobacteriota</taxon>
        <taxon>Desulfovibrionia</taxon>
        <taxon>Desulfovibrionales</taxon>
        <taxon>Desulfovibrionaceae</taxon>
        <taxon>Desulfovibrio</taxon>
    </lineage>
</organism>
<dbReference type="InterPro" id="IPR027588">
    <property type="entry name" value="XXXCH_dom_fam"/>
</dbReference>
<gene>
    <name evidence="1" type="ORF">DFE_0348</name>
</gene>
<accession>A0A2Z6AV15</accession>
<evidence type="ECO:0000313" key="1">
    <source>
        <dbReference type="EMBL" id="BBD07074.1"/>
    </source>
</evidence>
<dbReference type="AlphaFoldDB" id="A0A2Z6AV15"/>